<sequence>MSARKPTTPSRSNTFNLASKSTHR</sequence>
<accession>G4U0W7</accession>
<feature type="region of interest" description="Disordered" evidence="1">
    <location>
        <begin position="1"/>
        <end position="24"/>
    </location>
</feature>
<dbReference type="AlphaFoldDB" id="G4U0W7"/>
<reference evidence="2 3" key="1">
    <citation type="journal article" date="2011" name="PLoS Pathog.">
        <title>Endophytic Life Strategies Decoded by Genome and Transcriptome Analyses of the Mutualistic Root Symbiont Piriformospora indica.</title>
        <authorList>
            <person name="Zuccaro A."/>
            <person name="Lahrmann U."/>
            <person name="Guldener U."/>
            <person name="Langen G."/>
            <person name="Pfiffi S."/>
            <person name="Biedenkopf D."/>
            <person name="Wong P."/>
            <person name="Samans B."/>
            <person name="Grimm C."/>
            <person name="Basiewicz M."/>
            <person name="Murat C."/>
            <person name="Martin F."/>
            <person name="Kogel K.H."/>
        </authorList>
    </citation>
    <scope>NUCLEOTIDE SEQUENCE [LARGE SCALE GENOMIC DNA]</scope>
    <source>
        <strain evidence="2 3">DSM 11827</strain>
    </source>
</reference>
<name>G4U0W7_SERID</name>
<evidence type="ECO:0000313" key="3">
    <source>
        <dbReference type="Proteomes" id="UP000007148"/>
    </source>
</evidence>
<gene>
    <name evidence="2" type="ORF">PIIN_11192</name>
</gene>
<dbReference type="EMBL" id="CAFZ01001371">
    <property type="protein sequence ID" value="CCA77210.1"/>
    <property type="molecule type" value="Genomic_DNA"/>
</dbReference>
<comment type="caution">
    <text evidence="2">The sequence shown here is derived from an EMBL/GenBank/DDBJ whole genome shotgun (WGS) entry which is preliminary data.</text>
</comment>
<keyword evidence="3" id="KW-1185">Reference proteome</keyword>
<organism evidence="2 3">
    <name type="scientific">Serendipita indica (strain DSM 11827)</name>
    <name type="common">Root endophyte fungus</name>
    <name type="synonym">Piriformospora indica</name>
    <dbReference type="NCBI Taxonomy" id="1109443"/>
    <lineage>
        <taxon>Eukaryota</taxon>
        <taxon>Fungi</taxon>
        <taxon>Dikarya</taxon>
        <taxon>Basidiomycota</taxon>
        <taxon>Agaricomycotina</taxon>
        <taxon>Agaricomycetes</taxon>
        <taxon>Sebacinales</taxon>
        <taxon>Serendipitaceae</taxon>
        <taxon>Serendipita</taxon>
    </lineage>
</organism>
<evidence type="ECO:0000256" key="1">
    <source>
        <dbReference type="SAM" id="MobiDB-lite"/>
    </source>
</evidence>
<protein>
    <submittedName>
        <fullName evidence="2">Uncharacterized protein</fullName>
    </submittedName>
</protein>
<proteinExistence type="predicted"/>
<dbReference type="Proteomes" id="UP000007148">
    <property type="component" value="Unassembled WGS sequence"/>
</dbReference>
<evidence type="ECO:0000313" key="2">
    <source>
        <dbReference type="EMBL" id="CCA77210.1"/>
    </source>
</evidence>
<dbReference type="HOGENOM" id="CLU_3421392_0_0_1"/>
<dbReference type="InParanoid" id="G4U0W7"/>